<proteinExistence type="predicted"/>
<protein>
    <submittedName>
        <fullName evidence="2">RNA polymerase subunit sigma-70</fullName>
    </submittedName>
</protein>
<comment type="caution">
    <text evidence="2">The sequence shown here is derived from an EMBL/GenBank/DDBJ whole genome shotgun (WGS) entry which is preliminary data.</text>
</comment>
<dbReference type="RefSeq" id="WP_168535933.1">
    <property type="nucleotide sequence ID" value="NZ_JAAWWP010000002.1"/>
</dbReference>
<dbReference type="Proteomes" id="UP000772196">
    <property type="component" value="Unassembled WGS sequence"/>
</dbReference>
<dbReference type="InterPro" id="IPR007630">
    <property type="entry name" value="RNA_pol_sigma70_r4"/>
</dbReference>
<gene>
    <name evidence="2" type="ORF">HFV08_03980</name>
</gene>
<evidence type="ECO:0000313" key="2">
    <source>
        <dbReference type="EMBL" id="NKI40422.1"/>
    </source>
</evidence>
<organism evidence="2 3">
    <name type="scientific">Streptomyces physcomitrii</name>
    <dbReference type="NCBI Taxonomy" id="2724184"/>
    <lineage>
        <taxon>Bacteria</taxon>
        <taxon>Bacillati</taxon>
        <taxon>Actinomycetota</taxon>
        <taxon>Actinomycetes</taxon>
        <taxon>Kitasatosporales</taxon>
        <taxon>Streptomycetaceae</taxon>
        <taxon>Streptomyces</taxon>
    </lineage>
</organism>
<reference evidence="2 3" key="1">
    <citation type="submission" date="2020-04" db="EMBL/GenBank/DDBJ databases">
        <title>Phylogenetic Diversity and Antibacterial Activity against Ralstonia solanacearum of Endophytic Actinomycete Isolated from Moss.</title>
        <authorList>
            <person name="Zhuang X."/>
        </authorList>
    </citation>
    <scope>NUCLEOTIDE SEQUENCE [LARGE SCALE GENOMIC DNA]</scope>
    <source>
        <strain evidence="2 3">LD120</strain>
    </source>
</reference>
<evidence type="ECO:0000313" key="3">
    <source>
        <dbReference type="Proteomes" id="UP000772196"/>
    </source>
</evidence>
<dbReference type="SUPFAM" id="SSF88659">
    <property type="entry name" value="Sigma3 and sigma4 domains of RNA polymerase sigma factors"/>
    <property type="match status" value="1"/>
</dbReference>
<accession>A0ABX1GWF0</accession>
<dbReference type="EMBL" id="JAAWWP010000002">
    <property type="protein sequence ID" value="NKI40422.1"/>
    <property type="molecule type" value="Genomic_DNA"/>
</dbReference>
<keyword evidence="3" id="KW-1185">Reference proteome</keyword>
<name>A0ABX1GWF0_9ACTN</name>
<dbReference type="InterPro" id="IPR036388">
    <property type="entry name" value="WH-like_DNA-bd_sf"/>
</dbReference>
<dbReference type="Pfam" id="PF04545">
    <property type="entry name" value="Sigma70_r4"/>
    <property type="match status" value="1"/>
</dbReference>
<dbReference type="Gene3D" id="1.10.10.10">
    <property type="entry name" value="Winged helix-like DNA-binding domain superfamily/Winged helix DNA-binding domain"/>
    <property type="match status" value="1"/>
</dbReference>
<sequence>MRAGSRGRPPGQAARRAREFEAFVAGAAPRLLHTATLFTAEPPEANPGARRLAVHALAHTYAAWERLSGEDPYAYARGCLALRYARTTWYPRRLRKAPAGGALALLEPRERLIVVLRMFEGVAEEQCAALLGLPRERVAGLCAHACAVLLHPPRERADPAGAVRP</sequence>
<dbReference type="InterPro" id="IPR013324">
    <property type="entry name" value="RNA_pol_sigma_r3/r4-like"/>
</dbReference>
<evidence type="ECO:0000259" key="1">
    <source>
        <dbReference type="Pfam" id="PF04545"/>
    </source>
</evidence>
<feature type="domain" description="RNA polymerase sigma-70 region 4" evidence="1">
    <location>
        <begin position="102"/>
        <end position="138"/>
    </location>
</feature>